<reference evidence="3" key="1">
    <citation type="submission" date="2025-08" db="UniProtKB">
        <authorList>
            <consortium name="RefSeq"/>
        </authorList>
    </citation>
    <scope>IDENTIFICATION</scope>
</reference>
<dbReference type="AlphaFoldDB" id="A0A3Q0FVZ8"/>
<name>A0A3Q0FVZ8_ALLSI</name>
<dbReference type="GO" id="GO:0070652">
    <property type="term" value="C:HAUS complex"/>
    <property type="evidence" value="ECO:0007669"/>
    <property type="project" value="InterPro"/>
</dbReference>
<feature type="coiled-coil region" evidence="1">
    <location>
        <begin position="74"/>
        <end position="122"/>
    </location>
</feature>
<accession>A0A3Q0FVZ8</accession>
<sequence>MPSQVAAGAVCPRQRWDRTRFPGPIADTPTSRQRIRTGVARRTVKKIKGNLLWYQHLEEAKGQPGAPTRQGEQCQRLTQDIARLRAEQQQLDLQVESAQRQLQAEEEALAIVQEQVWDARRRALLLQAYMARVARQRQHLQDGAAQLGAWLTRLQDIGRKAQEELVLPGPRLDPAIPVPEPEPLRAVRAACQLRADFMKTLLEHDTAGILHSRMNTELLDASYQHWLSAVEDTVSSHPPGHLLSALQHLALEDMRQLQELTHHVDVPRDIQALKFQLHGAHLEDLSASAGALPSVRGLLQEGWGQCEALWAQQLSLHAQCRHLKEELAVRLAEAHRLLADGSERAILARAALELELRVVRLAGQRDGLLRSCRALEQEAGARRAELQALQGKRQQILDFRLLVDEKQQNIQALIKGTSFIKSQLRKHQAEVRAWSQGRLAGAEEALALECQHLQGGVERELGQFGAIALPVLLCRHLGSAPASCHQLSLHWLVGAGVGVPRPFLGMCQSLGFPPYKAPEQLLAHAVELRQDVWHLRVQLGAKARALAGLQASHGDEDVQALVRAVREHDQEQENALAPQVRRVTEQCQRRLEHWPQLQAAVDAWWEQPGQFVLPECRRLGLTLPQWLERWTLAASALQRHHQQCAWD</sequence>
<dbReference type="PANTHER" id="PTHR28588:SF1">
    <property type="entry name" value="HAUS AUGMIN-LIKE COMPLEX SUBUNIT 5"/>
    <property type="match status" value="1"/>
</dbReference>
<dbReference type="KEGG" id="asn:102369535"/>
<dbReference type="CTD" id="23354"/>
<dbReference type="GO" id="GO:0051225">
    <property type="term" value="P:spindle assembly"/>
    <property type="evidence" value="ECO:0007669"/>
    <property type="project" value="InterPro"/>
</dbReference>
<dbReference type="Pfam" id="PF14817">
    <property type="entry name" value="HAUS5"/>
    <property type="match status" value="1"/>
</dbReference>
<gene>
    <name evidence="3" type="primary">HAUS5</name>
</gene>
<dbReference type="PANTHER" id="PTHR28588">
    <property type="entry name" value="HAUS AUGMIN-LIKE COMPLEX SUBUNIT 5"/>
    <property type="match status" value="1"/>
</dbReference>
<protein>
    <submittedName>
        <fullName evidence="3">HAUS augmin-like complex subunit 5</fullName>
    </submittedName>
</protein>
<evidence type="ECO:0000313" key="3">
    <source>
        <dbReference type="RefSeq" id="XP_025051437.1"/>
    </source>
</evidence>
<dbReference type="InParanoid" id="A0A3Q0FVZ8"/>
<dbReference type="InterPro" id="IPR026215">
    <property type="entry name" value="HAUS5_metazoa"/>
</dbReference>
<dbReference type="Proteomes" id="UP000189705">
    <property type="component" value="Unplaced"/>
</dbReference>
<keyword evidence="2" id="KW-1185">Reference proteome</keyword>
<dbReference type="RefSeq" id="XP_025051437.1">
    <property type="nucleotide sequence ID" value="XM_025195652.1"/>
</dbReference>
<dbReference type="GO" id="GO:0007098">
    <property type="term" value="P:centrosome cycle"/>
    <property type="evidence" value="ECO:0007669"/>
    <property type="project" value="InterPro"/>
</dbReference>
<proteinExistence type="predicted"/>
<organism evidence="2 3">
    <name type="scientific">Alligator sinensis</name>
    <name type="common">Chinese alligator</name>
    <dbReference type="NCBI Taxonomy" id="38654"/>
    <lineage>
        <taxon>Eukaryota</taxon>
        <taxon>Metazoa</taxon>
        <taxon>Chordata</taxon>
        <taxon>Craniata</taxon>
        <taxon>Vertebrata</taxon>
        <taxon>Euteleostomi</taxon>
        <taxon>Archelosauria</taxon>
        <taxon>Archosauria</taxon>
        <taxon>Crocodylia</taxon>
        <taxon>Alligatoridae</taxon>
        <taxon>Alligatorinae</taxon>
        <taxon>Alligator</taxon>
    </lineage>
</organism>
<evidence type="ECO:0000256" key="1">
    <source>
        <dbReference type="SAM" id="Coils"/>
    </source>
</evidence>
<dbReference type="InterPro" id="IPR029131">
    <property type="entry name" value="HAUS5"/>
</dbReference>
<dbReference type="STRING" id="38654.A0A3Q0FVZ8"/>
<evidence type="ECO:0000313" key="2">
    <source>
        <dbReference type="Proteomes" id="UP000189705"/>
    </source>
</evidence>
<keyword evidence="1" id="KW-0175">Coiled coil</keyword>
<dbReference type="PRINTS" id="PR02091">
    <property type="entry name" value="HAUSAUGMINL5"/>
</dbReference>
<dbReference type="GO" id="GO:0005813">
    <property type="term" value="C:centrosome"/>
    <property type="evidence" value="ECO:0007669"/>
    <property type="project" value="TreeGrafter"/>
</dbReference>
<dbReference type="GeneID" id="102369535"/>